<keyword evidence="4" id="KW-0812">Transmembrane</keyword>
<dbReference type="Pfam" id="PF02990">
    <property type="entry name" value="EMP70"/>
    <property type="match status" value="1"/>
</dbReference>
<evidence type="ECO:0000313" key="11">
    <source>
        <dbReference type="EMBL" id="WJZ93654.1"/>
    </source>
</evidence>
<keyword evidence="9" id="KW-0472">Membrane</keyword>
<sequence>MILDNLPAMRFAKQHGVNIRWTGFPVGYMFPQSNDDYIINHVKFIVLVHEYEGIGVEILGTGEEGMSVISDSDKKKASGFEIVGFEVYPCSVKFNSGVMSKHSMYDNLTPVSCPTEIEKSQIIREPERGSFTHEVEFVKNNIKWPSRWDAYLKMEGARAHWFSILNSSIMPTAHNRYPSHYILPSFQTR</sequence>
<comment type="similarity">
    <text evidence="3 10">Belongs to the nonaspanin (TM9SF) (TC 9.A.2) family.</text>
</comment>
<comment type="subcellular location">
    <subcellularLocation>
        <location evidence="1">Endosome membrane</location>
        <topology evidence="1">Multi-pass membrane protein</topology>
    </subcellularLocation>
    <subcellularLocation>
        <location evidence="2">Golgi apparatus membrane</location>
        <topology evidence="2">Multi-pass membrane protein</topology>
    </subcellularLocation>
</comment>
<keyword evidence="6" id="KW-0967">Endosome</keyword>
<evidence type="ECO:0000256" key="6">
    <source>
        <dbReference type="ARBA" id="ARBA00022753"/>
    </source>
</evidence>
<evidence type="ECO:0000256" key="7">
    <source>
        <dbReference type="ARBA" id="ARBA00022989"/>
    </source>
</evidence>
<reference evidence="11 12" key="1">
    <citation type="journal article" date="2023" name="Hortic Res">
        <title>The complete reference genome for grapevine (Vitis vinifera L.) genetics and breeding.</title>
        <authorList>
            <person name="Shi X."/>
            <person name="Cao S."/>
            <person name="Wang X."/>
            <person name="Huang S."/>
            <person name="Wang Y."/>
            <person name="Liu Z."/>
            <person name="Liu W."/>
            <person name="Leng X."/>
            <person name="Peng Y."/>
            <person name="Wang N."/>
            <person name="Wang Y."/>
            <person name="Ma Z."/>
            <person name="Xu X."/>
            <person name="Zhang F."/>
            <person name="Xue H."/>
            <person name="Zhong H."/>
            <person name="Wang Y."/>
            <person name="Zhang K."/>
            <person name="Velt A."/>
            <person name="Avia K."/>
            <person name="Holtgrawe D."/>
            <person name="Grimplet J."/>
            <person name="Matus J.T."/>
            <person name="Ware D."/>
            <person name="Wu X."/>
            <person name="Wang H."/>
            <person name="Liu C."/>
            <person name="Fang Y."/>
            <person name="Rustenholz C."/>
            <person name="Cheng Z."/>
            <person name="Xiao H."/>
            <person name="Zhou Y."/>
        </authorList>
    </citation>
    <scope>NUCLEOTIDE SEQUENCE [LARGE SCALE GENOMIC DNA]</scope>
    <source>
        <strain evidence="12">cv. Pinot noir / PN40024</strain>
        <tissue evidence="11">Leaf</tissue>
    </source>
</reference>
<dbReference type="PANTHER" id="PTHR10766:SF163">
    <property type="entry name" value="TRANSMEMBRANE 9 SUPERFAMILY MEMBER 12"/>
    <property type="match status" value="1"/>
</dbReference>
<evidence type="ECO:0000313" key="12">
    <source>
        <dbReference type="Proteomes" id="UP001227230"/>
    </source>
</evidence>
<evidence type="ECO:0000256" key="1">
    <source>
        <dbReference type="ARBA" id="ARBA00004337"/>
    </source>
</evidence>
<evidence type="ECO:0000256" key="2">
    <source>
        <dbReference type="ARBA" id="ARBA00004653"/>
    </source>
</evidence>
<name>A0ABY9CGN3_VITVI</name>
<dbReference type="Proteomes" id="UP001227230">
    <property type="component" value="Chromosome 8"/>
</dbReference>
<dbReference type="EMBL" id="CP126655">
    <property type="protein sequence ID" value="WJZ93654.1"/>
    <property type="molecule type" value="Genomic_DNA"/>
</dbReference>
<evidence type="ECO:0000256" key="9">
    <source>
        <dbReference type="ARBA" id="ARBA00023136"/>
    </source>
</evidence>
<organism evidence="11 12">
    <name type="scientific">Vitis vinifera</name>
    <name type="common">Grape</name>
    <dbReference type="NCBI Taxonomy" id="29760"/>
    <lineage>
        <taxon>Eukaryota</taxon>
        <taxon>Viridiplantae</taxon>
        <taxon>Streptophyta</taxon>
        <taxon>Embryophyta</taxon>
        <taxon>Tracheophyta</taxon>
        <taxon>Spermatophyta</taxon>
        <taxon>Magnoliopsida</taxon>
        <taxon>eudicotyledons</taxon>
        <taxon>Gunneridae</taxon>
        <taxon>Pentapetalae</taxon>
        <taxon>rosids</taxon>
        <taxon>Vitales</taxon>
        <taxon>Vitaceae</taxon>
        <taxon>Viteae</taxon>
        <taxon>Vitis</taxon>
    </lineage>
</organism>
<evidence type="ECO:0000256" key="5">
    <source>
        <dbReference type="ARBA" id="ARBA00022729"/>
    </source>
</evidence>
<proteinExistence type="inferred from homology"/>
<dbReference type="PANTHER" id="PTHR10766">
    <property type="entry name" value="TRANSMEMBRANE 9 SUPERFAMILY PROTEIN"/>
    <property type="match status" value="1"/>
</dbReference>
<keyword evidence="5" id="KW-0732">Signal</keyword>
<accession>A0ABY9CGN3</accession>
<evidence type="ECO:0000256" key="10">
    <source>
        <dbReference type="RuleBase" id="RU363079"/>
    </source>
</evidence>
<keyword evidence="8" id="KW-0333">Golgi apparatus</keyword>
<dbReference type="InterPro" id="IPR004240">
    <property type="entry name" value="EMP70"/>
</dbReference>
<evidence type="ECO:0000256" key="8">
    <source>
        <dbReference type="ARBA" id="ARBA00023034"/>
    </source>
</evidence>
<evidence type="ECO:0000256" key="4">
    <source>
        <dbReference type="ARBA" id="ARBA00022692"/>
    </source>
</evidence>
<keyword evidence="7" id="KW-1133">Transmembrane helix</keyword>
<gene>
    <name evidence="11" type="ORF">VitviT2T_012577</name>
</gene>
<keyword evidence="12" id="KW-1185">Reference proteome</keyword>
<protein>
    <recommendedName>
        <fullName evidence="10">Transmembrane 9 superfamily member</fullName>
    </recommendedName>
</protein>
<evidence type="ECO:0000256" key="3">
    <source>
        <dbReference type="ARBA" id="ARBA00005227"/>
    </source>
</evidence>